<reference evidence="4" key="1">
    <citation type="submission" date="2010-11" db="EMBL/GenBank/DDBJ databases">
        <title>The genome sequence of Microbotryum violaceum strain p1A1 Lamole.</title>
        <authorList>
            <person name="Cuomo C."/>
            <person name="Perlin M."/>
            <person name="Young S.K."/>
            <person name="Zeng Q."/>
            <person name="Gargeya S."/>
            <person name="Alvarado L."/>
            <person name="Berlin A."/>
            <person name="Chapman S.B."/>
            <person name="Chen Z."/>
            <person name="Freedman E."/>
            <person name="Gellesch M."/>
            <person name="Goldberg J."/>
            <person name="Griggs A."/>
            <person name="Gujja S."/>
            <person name="Heilman E."/>
            <person name="Heiman D."/>
            <person name="Howarth C."/>
            <person name="Mehta T."/>
            <person name="Neiman D."/>
            <person name="Pearson M."/>
            <person name="Roberts A."/>
            <person name="Saif S."/>
            <person name="Shea T."/>
            <person name="Shenoy N."/>
            <person name="Sisk P."/>
            <person name="Stolte C."/>
            <person name="Sykes S."/>
            <person name="White J."/>
            <person name="Yandava C."/>
            <person name="Haas B."/>
            <person name="Nusbaum C."/>
            <person name="Birren B."/>
        </authorList>
    </citation>
    <scope>NUCLEOTIDE SEQUENCE [LARGE SCALE GENOMIC DNA]</scope>
    <source>
        <strain evidence="4">p1A1 Lamole</strain>
    </source>
</reference>
<dbReference type="AlphaFoldDB" id="U5H4S5"/>
<dbReference type="HOGENOM" id="CLU_341067_0_0_1"/>
<feature type="compositionally biased region" description="Basic and acidic residues" evidence="1">
    <location>
        <begin position="78"/>
        <end position="100"/>
    </location>
</feature>
<feature type="compositionally biased region" description="Basic and acidic residues" evidence="1">
    <location>
        <begin position="108"/>
        <end position="119"/>
    </location>
</feature>
<evidence type="ECO:0000313" key="3">
    <source>
        <dbReference type="EnsemblFungi" id="MVLG_02311T0"/>
    </source>
</evidence>
<dbReference type="InParanoid" id="U5H4S5"/>
<dbReference type="EMBL" id="AEIJ01000226">
    <property type="status" value="NOT_ANNOTATED_CDS"/>
    <property type="molecule type" value="Genomic_DNA"/>
</dbReference>
<evidence type="ECO:0000256" key="1">
    <source>
        <dbReference type="SAM" id="MobiDB-lite"/>
    </source>
</evidence>
<reference evidence="3" key="4">
    <citation type="submission" date="2015-06" db="UniProtKB">
        <authorList>
            <consortium name="EnsemblFungi"/>
        </authorList>
    </citation>
    <scope>IDENTIFICATION</scope>
</reference>
<feature type="compositionally biased region" description="Polar residues" evidence="1">
    <location>
        <begin position="128"/>
        <end position="158"/>
    </location>
</feature>
<feature type="compositionally biased region" description="Low complexity" evidence="1">
    <location>
        <begin position="29"/>
        <end position="45"/>
    </location>
</feature>
<dbReference type="OrthoDB" id="2530467at2759"/>
<feature type="compositionally biased region" description="Polar residues" evidence="1">
    <location>
        <begin position="328"/>
        <end position="344"/>
    </location>
</feature>
<dbReference type="EnsemblFungi" id="MVLG_02311T0">
    <property type="protein sequence ID" value="MVLG_02311T0"/>
    <property type="gene ID" value="MVLG_02311"/>
</dbReference>
<keyword evidence="4" id="KW-1185">Reference proteome</keyword>
<evidence type="ECO:0000313" key="4">
    <source>
        <dbReference type="Proteomes" id="UP000017200"/>
    </source>
</evidence>
<accession>U5H4S5</accession>
<feature type="region of interest" description="Disordered" evidence="1">
    <location>
        <begin position="1"/>
        <end position="171"/>
    </location>
</feature>
<feature type="compositionally biased region" description="Low complexity" evidence="1">
    <location>
        <begin position="513"/>
        <end position="537"/>
    </location>
</feature>
<feature type="region of interest" description="Disordered" evidence="1">
    <location>
        <begin position="308"/>
        <end position="455"/>
    </location>
</feature>
<sequence>MDGQDRRASLQLGRQARKEAASPYARPKASPASANAGASASGTPSRLSGLLSYLSPFRRGKKKERSPEPQPASDDEQDHNNDHDHEEPQHSDGSDDDAQHAHAPAFELHGDFIEDHDMHANAPPSPTPYQNIYPNFGSSITASKSMPQLASTLASNATPRPRGGFTSAVPRSATRADLAPFSASAASWGQAESVFGSERSAPGRANEELARFFRDKADRGDEPLTAIEQAGVLHLVQQAKAENLPTAFTPNFGSASPTLSVQPFYARQDSVVPISPSAASNDSSFGGVGASPSTLNAEFTAGHTPYRRRRPIYVGAGYSSRSARRNRTPGSHSASNGSNLTRSQSEGGSLNSLGANSSAAEGKRRRVEAEDAPPAPSTSNLSYAASPGPSAPASPSPAAAMTDSSKTSIFSRAKITANAVSTPVRPSPLWQVSKAETPSPSPPKRVASGTPRSTTRAADMMMDIIRQEDAARPQKISPTTGREAFINPYESTDHNPLARIPRSRPARPPTPSRPALARVAAQKAASAAPSPKKVSPLEQLERSMPAEYRREDGNRLKLASSVASASPAPTPQKEAAPAPTFAPPSMPVVATKPSTKKAAPANPFAALASETDEADDDEDGSREEDEEDDDEEEDDKEDEENEEEDSDDDIVIIEEVVKKPTPTPKPKTVFIRKAPALKTSAPAPSAPTSKPVDQPASVGPLFGTPSSNMFGQASSVPSKQPPTGKPAPTPEPAVSFSFGAISAAPVETPKAAAPKHVVSNGSSITLVDSSDAQKQALEASRTSLPTFVFAGTWNTCTGRGEAAEATTRAAQDLARMMSRGEVPTFEFKCSPI</sequence>
<feature type="compositionally biased region" description="Low complexity" evidence="1">
    <location>
        <begin position="590"/>
        <end position="609"/>
    </location>
</feature>
<dbReference type="OMA" id="RTSSPMM"/>
<name>U5H4S5_USTV1</name>
<protein>
    <submittedName>
        <fullName evidence="2 3">Uncharacterized protein</fullName>
    </submittedName>
</protein>
<organism evidence="2">
    <name type="scientific">Microbotryum lychnidis-dioicae (strain p1A1 Lamole / MvSl-1064)</name>
    <name type="common">Anther smut fungus</name>
    <dbReference type="NCBI Taxonomy" id="683840"/>
    <lineage>
        <taxon>Eukaryota</taxon>
        <taxon>Fungi</taxon>
        <taxon>Dikarya</taxon>
        <taxon>Basidiomycota</taxon>
        <taxon>Pucciniomycotina</taxon>
        <taxon>Microbotryomycetes</taxon>
        <taxon>Microbotryales</taxon>
        <taxon>Microbotryaceae</taxon>
        <taxon>Microbotryum</taxon>
    </lineage>
</organism>
<dbReference type="Proteomes" id="UP000017200">
    <property type="component" value="Unassembled WGS sequence"/>
</dbReference>
<reference evidence="2 4" key="3">
    <citation type="journal article" date="2015" name="BMC Genomics">
        <title>Sex and parasites: genomic and transcriptomic analysis of Microbotryum lychnidis-dioicae, the biotrophic and plant-castrating anther smut fungus.</title>
        <authorList>
            <person name="Perlin M.H."/>
            <person name="Amselem J."/>
            <person name="Fontanillas E."/>
            <person name="Toh S.S."/>
            <person name="Chen Z."/>
            <person name="Goldberg J."/>
            <person name="Duplessis S."/>
            <person name="Henrissat B."/>
            <person name="Young S."/>
            <person name="Zeng Q."/>
            <person name="Aguileta G."/>
            <person name="Petit E."/>
            <person name="Badouin H."/>
            <person name="Andrews J."/>
            <person name="Razeeq D."/>
            <person name="Gabaldon T."/>
            <person name="Quesneville H."/>
            <person name="Giraud T."/>
            <person name="Hood M.E."/>
            <person name="Schultz D.J."/>
            <person name="Cuomo C.A."/>
        </authorList>
    </citation>
    <scope>NUCLEOTIDE SEQUENCE [LARGE SCALE GENOMIC DNA]</scope>
    <source>
        <strain evidence="2">P1A1 Lamole</strain>
        <strain evidence="4">p1A1 Lamole</strain>
    </source>
</reference>
<feature type="compositionally biased region" description="Low complexity" evidence="1">
    <location>
        <begin position="345"/>
        <end position="360"/>
    </location>
</feature>
<dbReference type="EMBL" id="GL541659">
    <property type="protein sequence ID" value="KDE07446.1"/>
    <property type="molecule type" value="Genomic_DNA"/>
</dbReference>
<feature type="region of interest" description="Disordered" evidence="1">
    <location>
        <begin position="469"/>
        <end position="735"/>
    </location>
</feature>
<feature type="compositionally biased region" description="Low complexity" evidence="1">
    <location>
        <begin position="666"/>
        <end position="691"/>
    </location>
</feature>
<feature type="compositionally biased region" description="Polar residues" evidence="1">
    <location>
        <begin position="704"/>
        <end position="718"/>
    </location>
</feature>
<feature type="compositionally biased region" description="Acidic residues" evidence="1">
    <location>
        <begin position="610"/>
        <end position="652"/>
    </location>
</feature>
<reference evidence="2" key="2">
    <citation type="submission" date="2010-11" db="EMBL/GenBank/DDBJ databases">
        <authorList>
            <consortium name="The Broad Institute Genome Sequencing Platform"/>
            <person name="Earl A."/>
            <person name="Ward D."/>
            <person name="Feldgarden M."/>
            <person name="Gevers D."/>
            <person name="Butler R."/>
            <person name="Young S.K."/>
            <person name="Zeng Q."/>
            <person name="Gargeya S."/>
            <person name="Fitzgerald M."/>
            <person name="Haas B."/>
            <person name="Abouelleil A."/>
            <person name="Alvarado L."/>
            <person name="Arachchi H.M."/>
            <person name="Berlin A."/>
            <person name="Brown A."/>
            <person name="Chapman S.B."/>
            <person name="Chen Z."/>
            <person name="Dunbar C."/>
            <person name="Freedman E."/>
            <person name="Gearin G."/>
            <person name="Gellesch M."/>
            <person name="Goldberg J."/>
            <person name="Griggs A."/>
            <person name="Gujja S."/>
            <person name="Heilman E."/>
            <person name="Heiman D."/>
            <person name="Howarth C."/>
            <person name="Larson L."/>
            <person name="Lui A."/>
            <person name="MacDonald P.J.P."/>
            <person name="Mehta T."/>
            <person name="Montmayeur A."/>
            <person name="Murphy C."/>
            <person name="Neiman D."/>
            <person name="Pearson M."/>
            <person name="Priest M."/>
            <person name="Roberts A."/>
            <person name="Saif S."/>
            <person name="Shea T."/>
            <person name="Shenoy N."/>
            <person name="Sisk P."/>
            <person name="Stolte C."/>
            <person name="Sykes S."/>
            <person name="White J."/>
            <person name="Yandava C."/>
            <person name="Wortman J."/>
            <person name="Nusbaum C."/>
            <person name="Birren B."/>
        </authorList>
    </citation>
    <scope>NUCLEOTIDE SEQUENCE</scope>
    <source>
        <strain evidence="2">P1A1 Lamole</strain>
    </source>
</reference>
<proteinExistence type="predicted"/>
<evidence type="ECO:0000313" key="2">
    <source>
        <dbReference type="EMBL" id="KDE07446.1"/>
    </source>
</evidence>
<gene>
    <name evidence="2" type="ORF">MVLG_02311</name>
</gene>
<feature type="compositionally biased region" description="Pro residues" evidence="1">
    <location>
        <begin position="719"/>
        <end position="731"/>
    </location>
</feature>